<reference evidence="2" key="1">
    <citation type="journal article" date="2016" name="Nature">
        <title>Genome evolution in the allotetraploid frog Xenopus laevis.</title>
        <authorList>
            <person name="Session A.M."/>
            <person name="Uno Y."/>
            <person name="Kwon T."/>
            <person name="Chapman J.A."/>
            <person name="Toyoda A."/>
            <person name="Takahashi S."/>
            <person name="Fukui A."/>
            <person name="Hikosaka A."/>
            <person name="Suzuki A."/>
            <person name="Kondo M."/>
            <person name="van Heeringen S.J."/>
            <person name="Quigley I."/>
            <person name="Heinz S."/>
            <person name="Ogino H."/>
            <person name="Ochi H."/>
            <person name="Hellsten U."/>
            <person name="Lyons J.B."/>
            <person name="Simakov O."/>
            <person name="Putnam N."/>
            <person name="Stites J."/>
            <person name="Kuroki Y."/>
            <person name="Tanaka T."/>
            <person name="Michiue T."/>
            <person name="Watanabe M."/>
            <person name="Bogdanovic O."/>
            <person name="Lister R."/>
            <person name="Georgiou G."/>
            <person name="Paranjpe S.S."/>
            <person name="van Kruijsbergen I."/>
            <person name="Shu S."/>
            <person name="Carlson J."/>
            <person name="Kinoshita T."/>
            <person name="Ohta Y."/>
            <person name="Mawaribuchi S."/>
            <person name="Jenkins J."/>
            <person name="Grimwood J."/>
            <person name="Schmutz J."/>
            <person name="Mitros T."/>
            <person name="Mozaffari S.V."/>
            <person name="Suzuki Y."/>
            <person name="Haramoto Y."/>
            <person name="Yamamoto T.S."/>
            <person name="Takagi C."/>
            <person name="Heald R."/>
            <person name="Miller K."/>
            <person name="Haudenschild C."/>
            <person name="Kitzman J."/>
            <person name="Nakayama T."/>
            <person name="Izutsu Y."/>
            <person name="Robert J."/>
            <person name="Fortriede J."/>
            <person name="Burns K."/>
            <person name="Lotay V."/>
            <person name="Karimi K."/>
            <person name="Yasuoka Y."/>
            <person name="Dichmann D.S."/>
            <person name="Flajnik M.F."/>
            <person name="Houston D.W."/>
            <person name="Shendure J."/>
            <person name="DuPasquier L."/>
            <person name="Vize P.D."/>
            <person name="Zorn A.M."/>
            <person name="Ito M."/>
            <person name="Marcotte E.M."/>
            <person name="Wallingford J.B."/>
            <person name="Ito Y."/>
            <person name="Asashima M."/>
            <person name="Ueno N."/>
            <person name="Matsuda Y."/>
            <person name="Veenstra G.J."/>
            <person name="Fujiyama A."/>
            <person name="Harland R.M."/>
            <person name="Taira M."/>
            <person name="Rokhsar D.S."/>
        </authorList>
    </citation>
    <scope>NUCLEOTIDE SEQUENCE [LARGE SCALE GENOMIC DNA]</scope>
    <source>
        <strain evidence="2">J</strain>
    </source>
</reference>
<protein>
    <submittedName>
        <fullName evidence="1">Uncharacterized protein</fullName>
    </submittedName>
</protein>
<sequence length="74" mass="8461">MCYNRHCDTSREQHNIFSCKPGDGKVTMMYAFVFPELQKCDFSCEIQNKSIIKGAAEMVIDGSVRGGWHDAWLQ</sequence>
<dbReference type="AlphaFoldDB" id="A0A974DL35"/>
<evidence type="ECO:0000313" key="2">
    <source>
        <dbReference type="Proteomes" id="UP000694892"/>
    </source>
</evidence>
<proteinExistence type="predicted"/>
<organism evidence="1 2">
    <name type="scientific">Xenopus laevis</name>
    <name type="common">African clawed frog</name>
    <dbReference type="NCBI Taxonomy" id="8355"/>
    <lineage>
        <taxon>Eukaryota</taxon>
        <taxon>Metazoa</taxon>
        <taxon>Chordata</taxon>
        <taxon>Craniata</taxon>
        <taxon>Vertebrata</taxon>
        <taxon>Euteleostomi</taxon>
        <taxon>Amphibia</taxon>
        <taxon>Batrachia</taxon>
        <taxon>Anura</taxon>
        <taxon>Pipoidea</taxon>
        <taxon>Pipidae</taxon>
        <taxon>Xenopodinae</taxon>
        <taxon>Xenopus</taxon>
        <taxon>Xenopus</taxon>
    </lineage>
</organism>
<name>A0A974DL35_XENLA</name>
<accession>A0A974DL35</accession>
<evidence type="ECO:0000313" key="1">
    <source>
        <dbReference type="EMBL" id="OCT93883.1"/>
    </source>
</evidence>
<gene>
    <name evidence="1" type="ORF">XELAEV_18011555mg</name>
</gene>
<dbReference type="Proteomes" id="UP000694892">
    <property type="component" value="Chromosome 2L"/>
</dbReference>
<dbReference type="EMBL" id="CM004468">
    <property type="protein sequence ID" value="OCT93883.1"/>
    <property type="molecule type" value="Genomic_DNA"/>
</dbReference>